<dbReference type="InterPro" id="IPR029048">
    <property type="entry name" value="HSP70_C_sf"/>
</dbReference>
<dbReference type="EMBL" id="LFYR01001193">
    <property type="protein sequence ID" value="KMZ64002.1"/>
    <property type="molecule type" value="Genomic_DNA"/>
</dbReference>
<evidence type="ECO:0000256" key="3">
    <source>
        <dbReference type="ARBA" id="ARBA00023186"/>
    </source>
</evidence>
<dbReference type="InterPro" id="IPR013126">
    <property type="entry name" value="Hsp_70_fam"/>
</dbReference>
<keyword evidence="1" id="KW-0547">Nucleotide-binding</keyword>
<dbReference type="AlphaFoldDB" id="A0A0K9P701"/>
<dbReference type="FunFam" id="3.30.420.40:FF:000171">
    <property type="entry name" value="Heat shock 70 kDa protein 4"/>
    <property type="match status" value="2"/>
</dbReference>
<dbReference type="Proteomes" id="UP000036987">
    <property type="component" value="Unassembled WGS sequence"/>
</dbReference>
<sequence length="769" mass="87252">MIVVGFDIGNDNCVIAAAQHRGIDVLLNDESNRETPSVVSFTEKQRFIGSAGAASAMMNPRFTISQLKRLIGRRFDEDRMQRELHFLPFKVSPAADGGIMVHVRYLNEDSEFTPVQLLGMLFSHLKQLSERVTESPISDCVIGIPSYFTDLQRRAYLDAAAIAGLRPLRLMHDLTSTALEYGIYKTDVKSESTFVVFVDIGHCDTQVCVAKFDSGGVRIIAHTFDRDLGGRDFDEVLFKYFGREFREVYNIDVWSNLRASIRLRAACEKLKRVLSANAEAPISIECLMDEKDVKSFIKREDFETLSSGLLEKILLQCNKALIDARLTTERIHSVELVGSGSRIPAISKALSGFFRKEPRRTLNSSECIARGCALQCAMLSPAFRVRNYEVRDLFPFSIQISADEGLDSTHPSHVLFRKGAPLPSTKILSLQYSQEFSLETTYADKTELPHCMDNKISRFTVGPFPELQYHKIPIIKVRAHLNLNGVITIDTATLIQNDYTTSPLAKSTAYTDQVYDINSRKDDAHNIAKPLSQCSPIDGFGEQKHDGVTVMKERNSKKWIEIPVNEVVFGGMTTTDISLAQALEKRLTLQDRIVEQTKERKNALEAYVYDSRNMLFEKYMSFVNASEKEEIASKLQETEEWLYEEGDDESEKVYLCKMEELKKLICPIEDRFKEERARTEAISELKKSILHHRRGAKALPTSEINLVITECDNAERWLKERMKLQDSLQNNVPPVIFSNQIRQRTEKLNMLCQHITGLTSQTSDDLGED</sequence>
<dbReference type="CDD" id="cd24095">
    <property type="entry name" value="ASKHA_NBD_HSP70_AtHsp70-14-like"/>
    <property type="match status" value="1"/>
</dbReference>
<dbReference type="STRING" id="29655.A0A0K9P701"/>
<dbReference type="FunFam" id="3.90.640.10:FF:000004">
    <property type="entry name" value="Heat shock 70 kDa protein 4"/>
    <property type="match status" value="1"/>
</dbReference>
<dbReference type="InterPro" id="IPR029047">
    <property type="entry name" value="HSP70_peptide-bd_sf"/>
</dbReference>
<keyword evidence="2" id="KW-0067">ATP-binding</keyword>
<dbReference type="GO" id="GO:0140662">
    <property type="term" value="F:ATP-dependent protein folding chaperone"/>
    <property type="evidence" value="ECO:0007669"/>
    <property type="project" value="InterPro"/>
</dbReference>
<keyword evidence="3" id="KW-0143">Chaperone</keyword>
<dbReference type="SUPFAM" id="SSF100920">
    <property type="entry name" value="Heat shock protein 70kD (HSP70), peptide-binding domain"/>
    <property type="match status" value="1"/>
</dbReference>
<dbReference type="SUPFAM" id="SSF53067">
    <property type="entry name" value="Actin-like ATPase domain"/>
    <property type="match status" value="2"/>
</dbReference>
<dbReference type="InterPro" id="IPR043129">
    <property type="entry name" value="ATPase_NBD"/>
</dbReference>
<dbReference type="Gene3D" id="3.30.30.30">
    <property type="match status" value="1"/>
</dbReference>
<dbReference type="Gene3D" id="3.30.420.40">
    <property type="match status" value="2"/>
</dbReference>
<protein>
    <recommendedName>
        <fullName evidence="7">Heat shock 70 kDa protein 16</fullName>
    </recommendedName>
</protein>
<dbReference type="GO" id="GO:0005634">
    <property type="term" value="C:nucleus"/>
    <property type="evidence" value="ECO:0000318"/>
    <property type="project" value="GO_Central"/>
</dbReference>
<dbReference type="Gene3D" id="2.60.34.10">
    <property type="entry name" value="Substrate Binding Domain Of DNAk, Chain A, domain 1"/>
    <property type="match status" value="1"/>
</dbReference>
<dbReference type="Pfam" id="PF00012">
    <property type="entry name" value="HSP70"/>
    <property type="match status" value="1"/>
</dbReference>
<gene>
    <name evidence="5" type="ORF">ZOSMA_38G01100</name>
</gene>
<evidence type="ECO:0008006" key="7">
    <source>
        <dbReference type="Google" id="ProtNLM"/>
    </source>
</evidence>
<comment type="caution">
    <text evidence="5">The sequence shown here is derived from an EMBL/GenBank/DDBJ whole genome shotgun (WGS) entry which is preliminary data.</text>
</comment>
<evidence type="ECO:0000256" key="2">
    <source>
        <dbReference type="ARBA" id="ARBA00022840"/>
    </source>
</evidence>
<dbReference type="PANTHER" id="PTHR45639">
    <property type="entry name" value="HSC70CB, ISOFORM G-RELATED"/>
    <property type="match status" value="1"/>
</dbReference>
<accession>A0A0K9P701</accession>
<dbReference type="OrthoDB" id="434160at2759"/>
<dbReference type="GO" id="GO:0000774">
    <property type="term" value="F:adenyl-nucleotide exchange factor activity"/>
    <property type="evidence" value="ECO:0000318"/>
    <property type="project" value="GO_Central"/>
</dbReference>
<dbReference type="OMA" id="EYRMSAD"/>
<keyword evidence="6" id="KW-1185">Reference proteome</keyword>
<dbReference type="PANTHER" id="PTHR45639:SF10">
    <property type="entry name" value="HEAT SHOCK 70 KDA PROTEIN 16 ISOFORM X1"/>
    <property type="match status" value="1"/>
</dbReference>
<name>A0A0K9P701_ZOSMR</name>
<evidence type="ECO:0000256" key="1">
    <source>
        <dbReference type="ARBA" id="ARBA00022741"/>
    </source>
</evidence>
<dbReference type="SUPFAM" id="SSF100934">
    <property type="entry name" value="Heat shock protein 70kD (HSP70), C-terminal subdomain"/>
    <property type="match status" value="1"/>
</dbReference>
<dbReference type="GO" id="GO:0006457">
    <property type="term" value="P:protein folding"/>
    <property type="evidence" value="ECO:0000318"/>
    <property type="project" value="GO_Central"/>
</dbReference>
<comment type="similarity">
    <text evidence="4">Belongs to the heat shock protein 70 (TC 1.A.33) family. HSP110/SSE subfamily.</text>
</comment>
<evidence type="ECO:0000313" key="5">
    <source>
        <dbReference type="EMBL" id="KMZ64002.1"/>
    </source>
</evidence>
<dbReference type="FunFam" id="3.30.30.30:FF:000002">
    <property type="entry name" value="Heat shock 70 kDa protein 4"/>
    <property type="match status" value="1"/>
</dbReference>
<evidence type="ECO:0000313" key="6">
    <source>
        <dbReference type="Proteomes" id="UP000036987"/>
    </source>
</evidence>
<evidence type="ECO:0000256" key="4">
    <source>
        <dbReference type="ARBA" id="ARBA00061090"/>
    </source>
</evidence>
<dbReference type="GO" id="GO:0005524">
    <property type="term" value="F:ATP binding"/>
    <property type="evidence" value="ECO:0007669"/>
    <property type="project" value="UniProtKB-KW"/>
</dbReference>
<dbReference type="GO" id="GO:0005829">
    <property type="term" value="C:cytosol"/>
    <property type="evidence" value="ECO:0000318"/>
    <property type="project" value="GO_Central"/>
</dbReference>
<dbReference type="Gene3D" id="1.20.1270.10">
    <property type="match status" value="1"/>
</dbReference>
<dbReference type="PRINTS" id="PR00301">
    <property type="entry name" value="HEATSHOCK70"/>
</dbReference>
<organism evidence="5 6">
    <name type="scientific">Zostera marina</name>
    <name type="common">Eelgrass</name>
    <dbReference type="NCBI Taxonomy" id="29655"/>
    <lineage>
        <taxon>Eukaryota</taxon>
        <taxon>Viridiplantae</taxon>
        <taxon>Streptophyta</taxon>
        <taxon>Embryophyta</taxon>
        <taxon>Tracheophyta</taxon>
        <taxon>Spermatophyta</taxon>
        <taxon>Magnoliopsida</taxon>
        <taxon>Liliopsida</taxon>
        <taxon>Zosteraceae</taxon>
        <taxon>Zostera</taxon>
    </lineage>
</organism>
<proteinExistence type="inferred from homology"/>
<reference evidence="6" key="1">
    <citation type="journal article" date="2016" name="Nature">
        <title>The genome of the seagrass Zostera marina reveals angiosperm adaptation to the sea.</title>
        <authorList>
            <person name="Olsen J.L."/>
            <person name="Rouze P."/>
            <person name="Verhelst B."/>
            <person name="Lin Y.-C."/>
            <person name="Bayer T."/>
            <person name="Collen J."/>
            <person name="Dattolo E."/>
            <person name="De Paoli E."/>
            <person name="Dittami S."/>
            <person name="Maumus F."/>
            <person name="Michel G."/>
            <person name="Kersting A."/>
            <person name="Lauritano C."/>
            <person name="Lohaus R."/>
            <person name="Toepel M."/>
            <person name="Tonon T."/>
            <person name="Vanneste K."/>
            <person name="Amirebrahimi M."/>
            <person name="Brakel J."/>
            <person name="Bostroem C."/>
            <person name="Chovatia M."/>
            <person name="Grimwood J."/>
            <person name="Jenkins J.W."/>
            <person name="Jueterbock A."/>
            <person name="Mraz A."/>
            <person name="Stam W.T."/>
            <person name="Tice H."/>
            <person name="Bornberg-Bauer E."/>
            <person name="Green P.J."/>
            <person name="Pearson G.A."/>
            <person name="Procaccini G."/>
            <person name="Duarte C.M."/>
            <person name="Schmutz J."/>
            <person name="Reusch T.B.H."/>
            <person name="Van de Peer Y."/>
        </authorList>
    </citation>
    <scope>NUCLEOTIDE SEQUENCE [LARGE SCALE GENOMIC DNA]</scope>
    <source>
        <strain evidence="6">cv. Finnish</strain>
    </source>
</reference>
<dbReference type="Gene3D" id="3.90.640.10">
    <property type="entry name" value="Actin, Chain A, domain 4"/>
    <property type="match status" value="1"/>
</dbReference>
<dbReference type="FunFam" id="1.20.1270.10:FF:000002">
    <property type="entry name" value="Heat shock 70 kDa protein 4"/>
    <property type="match status" value="1"/>
</dbReference>